<feature type="domain" description="Phytase-like" evidence="2">
    <location>
        <begin position="107"/>
        <end position="413"/>
    </location>
</feature>
<keyword evidence="4" id="KW-1185">Reference proteome</keyword>
<dbReference type="Proteomes" id="UP000248795">
    <property type="component" value="Unassembled WGS sequence"/>
</dbReference>
<dbReference type="PANTHER" id="PTHR37957">
    <property type="entry name" value="BLR7070 PROTEIN"/>
    <property type="match status" value="1"/>
</dbReference>
<evidence type="ECO:0000259" key="2">
    <source>
        <dbReference type="Pfam" id="PF13449"/>
    </source>
</evidence>
<dbReference type="AlphaFoldDB" id="A0A2W2CFL0"/>
<gene>
    <name evidence="3" type="ORF">DK847_03770</name>
</gene>
<dbReference type="EMBL" id="QKVK01000001">
    <property type="protein sequence ID" value="PZF78913.1"/>
    <property type="molecule type" value="Genomic_DNA"/>
</dbReference>
<sequence>MRAVLLSTVFALSATAALAADATVAEIKLPDLPMGQVTYPGGKTLTLNRGIGSAAFRDPKDPPGVVWTITDRGPNLDCEGIEELTGLGMDVLCAGDGKAKNFPQPDFTITIQKVETGADNVAAVTETISLKTRSGKPVGGLPFSAEGFRTEAAYDVNGKLLAGTVNGFDTETLARLPDGSFLIGEEYGPSLIEVAADGTVTRRHVPAGLEGALKNDEVEVVGSLPAIMAKRYLNRGIENVAVSPDGATIYVLMQSPLANPDSDAYKKSANTRLWKIDRATGKLLGEFVYVMDDATSFRADNKKEAQKQNAVRMSEMVFLGPDKLLVLERIGKTSKFHAVDLAAASPLDASWDDAAMLPSLEQLSAADLAAKGITPVAKTLLLDSDDVEGMPKKVEGVAVMSPTEMIVFNDSDFGIEGDGNRALRVTFKEPVLQ</sequence>
<feature type="signal peptide" evidence="1">
    <location>
        <begin position="1"/>
        <end position="19"/>
    </location>
</feature>
<protein>
    <submittedName>
        <fullName evidence="3">Esterase-like activity of phytase family protein</fullName>
    </submittedName>
</protein>
<dbReference type="Pfam" id="PF13449">
    <property type="entry name" value="Phytase-like"/>
    <property type="match status" value="1"/>
</dbReference>
<dbReference type="InterPro" id="IPR027372">
    <property type="entry name" value="Phytase-like_dom"/>
</dbReference>
<dbReference type="PANTHER" id="PTHR37957:SF1">
    <property type="entry name" value="PHYTASE-LIKE DOMAIN-CONTAINING PROTEIN"/>
    <property type="match status" value="1"/>
</dbReference>
<organism evidence="3 4">
    <name type="scientific">Aestuariivirga litoralis</name>
    <dbReference type="NCBI Taxonomy" id="2650924"/>
    <lineage>
        <taxon>Bacteria</taxon>
        <taxon>Pseudomonadati</taxon>
        <taxon>Pseudomonadota</taxon>
        <taxon>Alphaproteobacteria</taxon>
        <taxon>Hyphomicrobiales</taxon>
        <taxon>Aestuariivirgaceae</taxon>
        <taxon>Aestuariivirga</taxon>
    </lineage>
</organism>
<keyword evidence="1" id="KW-0732">Signal</keyword>
<accession>A0A2W2CFL0</accession>
<name>A0A2W2CFL0_9HYPH</name>
<reference evidence="4" key="1">
    <citation type="submission" date="2018-06" db="EMBL/GenBank/DDBJ databases">
        <title>Aestuariibacter litoralis strain KCTC 52945T.</title>
        <authorList>
            <person name="Li X."/>
            <person name="Salam N."/>
            <person name="Li J.-L."/>
            <person name="Chen Y.-M."/>
            <person name="Yang Z.-W."/>
            <person name="Zhang L.-Y."/>
            <person name="Han M.-X."/>
            <person name="Xiao M."/>
            <person name="Li W.-J."/>
        </authorList>
    </citation>
    <scope>NUCLEOTIDE SEQUENCE [LARGE SCALE GENOMIC DNA]</scope>
    <source>
        <strain evidence="4">KCTC 52945</strain>
    </source>
</reference>
<dbReference type="RefSeq" id="WP_111196242.1">
    <property type="nucleotide sequence ID" value="NZ_QKVK01000001.1"/>
</dbReference>
<evidence type="ECO:0000313" key="4">
    <source>
        <dbReference type="Proteomes" id="UP000248795"/>
    </source>
</evidence>
<feature type="chain" id="PRO_5015995904" evidence="1">
    <location>
        <begin position="20"/>
        <end position="433"/>
    </location>
</feature>
<proteinExistence type="predicted"/>
<comment type="caution">
    <text evidence="3">The sequence shown here is derived from an EMBL/GenBank/DDBJ whole genome shotgun (WGS) entry which is preliminary data.</text>
</comment>
<evidence type="ECO:0000313" key="3">
    <source>
        <dbReference type="EMBL" id="PZF78913.1"/>
    </source>
</evidence>
<evidence type="ECO:0000256" key="1">
    <source>
        <dbReference type="SAM" id="SignalP"/>
    </source>
</evidence>